<keyword evidence="1" id="KW-0812">Transmembrane</keyword>
<keyword evidence="1" id="KW-0472">Membrane</keyword>
<dbReference type="AlphaFoldDB" id="A0A7I8JMZ8"/>
<organism evidence="2">
    <name type="scientific">Spirodela intermedia</name>
    <name type="common">Intermediate duckweed</name>
    <dbReference type="NCBI Taxonomy" id="51605"/>
    <lineage>
        <taxon>Eukaryota</taxon>
        <taxon>Viridiplantae</taxon>
        <taxon>Streptophyta</taxon>
        <taxon>Embryophyta</taxon>
        <taxon>Tracheophyta</taxon>
        <taxon>Spermatophyta</taxon>
        <taxon>Magnoliopsida</taxon>
        <taxon>Liliopsida</taxon>
        <taxon>Araceae</taxon>
        <taxon>Lemnoideae</taxon>
        <taxon>Spirodela</taxon>
    </lineage>
</organism>
<dbReference type="Proteomes" id="UP001189122">
    <property type="component" value="Unassembled WGS sequence"/>
</dbReference>
<dbReference type="EMBL" id="LR743602">
    <property type="protein sequence ID" value="CAA2632316.1"/>
    <property type="molecule type" value="Genomic_DNA"/>
</dbReference>
<protein>
    <submittedName>
        <fullName evidence="2">Uncharacterized protein</fullName>
    </submittedName>
</protein>
<accession>A0A7I8JMZ8</accession>
<dbReference type="EMBL" id="CACRZD030000015">
    <property type="protein sequence ID" value="CAA6671534.1"/>
    <property type="molecule type" value="Genomic_DNA"/>
</dbReference>
<gene>
    <name evidence="2" type="ORF">SI7747_15017942</name>
</gene>
<reference evidence="2 3" key="1">
    <citation type="submission" date="2019-12" db="EMBL/GenBank/DDBJ databases">
        <authorList>
            <person name="Scholz U."/>
            <person name="Mascher M."/>
            <person name="Fiebig A."/>
        </authorList>
    </citation>
    <scope>NUCLEOTIDE SEQUENCE</scope>
</reference>
<evidence type="ECO:0000313" key="3">
    <source>
        <dbReference type="Proteomes" id="UP001189122"/>
    </source>
</evidence>
<keyword evidence="3" id="KW-1185">Reference proteome</keyword>
<evidence type="ECO:0000313" key="2">
    <source>
        <dbReference type="EMBL" id="CAA2632316.1"/>
    </source>
</evidence>
<feature type="transmembrane region" description="Helical" evidence="1">
    <location>
        <begin position="7"/>
        <end position="26"/>
    </location>
</feature>
<sequence length="39" mass="4667">MHVRHHAFKMCNVVVVCVVYTMLHMYNCLCTYMLKCLCQ</sequence>
<name>A0A7I8JMZ8_SPIIN</name>
<keyword evidence="1" id="KW-1133">Transmembrane helix</keyword>
<proteinExistence type="predicted"/>
<evidence type="ECO:0000256" key="1">
    <source>
        <dbReference type="SAM" id="Phobius"/>
    </source>
</evidence>